<dbReference type="OrthoDB" id="6266544at2759"/>
<keyword evidence="3" id="KW-1185">Reference proteome</keyword>
<protein>
    <submittedName>
        <fullName evidence="2">Uncharacterized protein</fullName>
    </submittedName>
</protein>
<feature type="compositionally biased region" description="Basic and acidic residues" evidence="1">
    <location>
        <begin position="258"/>
        <end position="269"/>
    </location>
</feature>
<evidence type="ECO:0000256" key="1">
    <source>
        <dbReference type="SAM" id="MobiDB-lite"/>
    </source>
</evidence>
<name>A0A448X2Z0_9PLAT</name>
<gene>
    <name evidence="2" type="ORF">PXEA_LOCUS19961</name>
</gene>
<proteinExistence type="predicted"/>
<feature type="region of interest" description="Disordered" evidence="1">
    <location>
        <begin position="227"/>
        <end position="269"/>
    </location>
</feature>
<comment type="caution">
    <text evidence="2">The sequence shown here is derived from an EMBL/GenBank/DDBJ whole genome shotgun (WGS) entry which is preliminary data.</text>
</comment>
<dbReference type="AlphaFoldDB" id="A0A448X2Z0"/>
<feature type="region of interest" description="Disordered" evidence="1">
    <location>
        <begin position="1"/>
        <end position="131"/>
    </location>
</feature>
<feature type="compositionally biased region" description="Acidic residues" evidence="1">
    <location>
        <begin position="229"/>
        <end position="239"/>
    </location>
</feature>
<feature type="compositionally biased region" description="Basic and acidic residues" evidence="1">
    <location>
        <begin position="46"/>
        <end position="63"/>
    </location>
</feature>
<feature type="compositionally biased region" description="Polar residues" evidence="1">
    <location>
        <begin position="107"/>
        <end position="117"/>
    </location>
</feature>
<evidence type="ECO:0000313" key="2">
    <source>
        <dbReference type="EMBL" id="VEL26521.1"/>
    </source>
</evidence>
<dbReference type="Proteomes" id="UP000784294">
    <property type="component" value="Unassembled WGS sequence"/>
</dbReference>
<feature type="compositionally biased region" description="Polar residues" evidence="1">
    <location>
        <begin position="27"/>
        <end position="45"/>
    </location>
</feature>
<feature type="non-terminal residue" evidence="2">
    <location>
        <position position="1"/>
    </location>
</feature>
<organism evidence="2 3">
    <name type="scientific">Protopolystoma xenopodis</name>
    <dbReference type="NCBI Taxonomy" id="117903"/>
    <lineage>
        <taxon>Eukaryota</taxon>
        <taxon>Metazoa</taxon>
        <taxon>Spiralia</taxon>
        <taxon>Lophotrochozoa</taxon>
        <taxon>Platyhelminthes</taxon>
        <taxon>Monogenea</taxon>
        <taxon>Polyopisthocotylea</taxon>
        <taxon>Polystomatidea</taxon>
        <taxon>Polystomatidae</taxon>
        <taxon>Protopolystoma</taxon>
    </lineage>
</organism>
<reference evidence="2" key="1">
    <citation type="submission" date="2018-11" db="EMBL/GenBank/DDBJ databases">
        <authorList>
            <consortium name="Pathogen Informatics"/>
        </authorList>
    </citation>
    <scope>NUCLEOTIDE SEQUENCE</scope>
</reference>
<evidence type="ECO:0000313" key="3">
    <source>
        <dbReference type="Proteomes" id="UP000784294"/>
    </source>
</evidence>
<accession>A0A448X2Z0</accession>
<dbReference type="EMBL" id="CAAALY010080866">
    <property type="protein sequence ID" value="VEL26521.1"/>
    <property type="molecule type" value="Genomic_DNA"/>
</dbReference>
<sequence length="269" mass="29970">MTRFSVLKIGSNSLPHNAQGEGFDNLNPETPSSSISPNAVNSRPENITKEALSKMRTSHRDIDADLDEMENELRPEDSLDSLGRSGEVEDFGAQPFISTLDPRPDVPNQSRGDSNEPSPGEDYAEVSESAVEAESSNAQLAHLNEMVSEIDRYSGMAERLYSITEEASVRGHRELSDEFRSDKLNNLRDFMVKLSLNFKATRDCFFTVARLARTTINEHIANGSLRDREDDEIDEEEDVSNFRRGDIVDSGMESPGIETKKNADSHVQT</sequence>